<evidence type="ECO:0000259" key="3">
    <source>
        <dbReference type="Pfam" id="PF24394"/>
    </source>
</evidence>
<evidence type="ECO:0000256" key="1">
    <source>
        <dbReference type="SAM" id="Phobius"/>
    </source>
</evidence>
<keyword evidence="1" id="KW-0472">Membrane</keyword>
<dbReference type="InterPro" id="IPR056229">
    <property type="entry name" value="Ig_TMM62"/>
</dbReference>
<feature type="domain" description="TMEM62 Ig-like" evidence="2">
    <location>
        <begin position="175"/>
        <end position="302"/>
    </location>
</feature>
<gene>
    <name evidence="4" type="ORF">FSB_LOCUS4929</name>
</gene>
<protein>
    <recommendedName>
        <fullName evidence="5">Calcineurin-like phosphoesterase domain-containing protein</fullName>
    </recommendedName>
</protein>
<evidence type="ECO:0008006" key="5">
    <source>
        <dbReference type="Google" id="ProtNLM"/>
    </source>
</evidence>
<dbReference type="AlphaFoldDB" id="A0A2N9EDE2"/>
<feature type="transmembrane region" description="Helical" evidence="1">
    <location>
        <begin position="380"/>
        <end position="399"/>
    </location>
</feature>
<keyword evidence="1" id="KW-1133">Transmembrane helix</keyword>
<dbReference type="Pfam" id="PF24384">
    <property type="entry name" value="Ig_TMM62"/>
    <property type="match status" value="1"/>
</dbReference>
<organism evidence="4">
    <name type="scientific">Fagus sylvatica</name>
    <name type="common">Beechnut</name>
    <dbReference type="NCBI Taxonomy" id="28930"/>
    <lineage>
        <taxon>Eukaryota</taxon>
        <taxon>Viridiplantae</taxon>
        <taxon>Streptophyta</taxon>
        <taxon>Embryophyta</taxon>
        <taxon>Tracheophyta</taxon>
        <taxon>Spermatophyta</taxon>
        <taxon>Magnoliopsida</taxon>
        <taxon>eudicotyledons</taxon>
        <taxon>Gunneridae</taxon>
        <taxon>Pentapetalae</taxon>
        <taxon>rosids</taxon>
        <taxon>fabids</taxon>
        <taxon>Fagales</taxon>
        <taxon>Fagaceae</taxon>
        <taxon>Fagus</taxon>
    </lineage>
</organism>
<accession>A0A2N9EDE2</accession>
<feature type="transmembrane region" description="Helical" evidence="1">
    <location>
        <begin position="323"/>
        <end position="341"/>
    </location>
</feature>
<sequence>MKQNEEEWVEYQNIMEDVIKRSGLDKSIFFDLRGNHDNFGVPAVGGSFDFFSKYSINGQLGRSGNVNSVTLQTSEQKHLFVGFDSTMSVGLRGPTNLFGHPTDQLILKFWKEPKRYSLQPFTISLPIVGISTLAPPFEEFWEWEMGDWRKSRAMRILAIDRGHVSYVDIDFKLGTKKTIILPTFPLDSCLMSTSSSRCKYECQVMFPSSYDSVRALVFSVSPIVSVMARIFDTTPGKLNLVLETSMTKLVDNTSRGDFYTAPWNYKAFEDPSADRYWLQIEATDILGRSTLTELRPFSVNSLSAKLSWTWKEFFVMGCQWAALYYPILWSALYFIFFILLIPKALLIYSKKQYTCRSFIANKGFINGIAWVLQELCRVPIVWYGMLGYILHLILLPWFIGQVFTDGKDRGYMTYMGWVVKSSYGREKHEYVGSPDIMVVVLPHLFFVVLPCILVTGALAAEREICREHFLLRSGKKEDDYDREKMSFLLYGYQGIEN</sequence>
<dbReference type="InterPro" id="IPR056230">
    <property type="entry name" value="TMEM62_C"/>
</dbReference>
<dbReference type="PANTHER" id="PTHR14795">
    <property type="entry name" value="HELICASE RELATED"/>
    <property type="match status" value="1"/>
</dbReference>
<evidence type="ECO:0000259" key="2">
    <source>
        <dbReference type="Pfam" id="PF24384"/>
    </source>
</evidence>
<reference evidence="4" key="1">
    <citation type="submission" date="2018-02" db="EMBL/GenBank/DDBJ databases">
        <authorList>
            <person name="Cohen D.B."/>
            <person name="Kent A.D."/>
        </authorList>
    </citation>
    <scope>NUCLEOTIDE SEQUENCE</scope>
</reference>
<dbReference type="Pfam" id="PF24394">
    <property type="entry name" value="TMEM62_C"/>
    <property type="match status" value="1"/>
</dbReference>
<name>A0A2N9EDE2_FAGSY</name>
<proteinExistence type="predicted"/>
<keyword evidence="1" id="KW-0812">Transmembrane</keyword>
<dbReference type="EMBL" id="OIVN01000248">
    <property type="protein sequence ID" value="SPC77047.1"/>
    <property type="molecule type" value="Genomic_DNA"/>
</dbReference>
<feature type="transmembrane region" description="Helical" evidence="1">
    <location>
        <begin position="436"/>
        <end position="460"/>
    </location>
</feature>
<feature type="domain" description="TMEM62 C-terminal" evidence="3">
    <location>
        <begin position="325"/>
        <end position="486"/>
    </location>
</feature>
<dbReference type="PANTHER" id="PTHR14795:SF0">
    <property type="entry name" value="TRANSMEMBRANE PROTEIN 62"/>
    <property type="match status" value="1"/>
</dbReference>
<evidence type="ECO:0000313" key="4">
    <source>
        <dbReference type="EMBL" id="SPC77047.1"/>
    </source>
</evidence>